<dbReference type="AlphaFoldDB" id="A0A8H9INE0"/>
<dbReference type="PANTHER" id="PTHR20941">
    <property type="entry name" value="FOLATE SYNTHESIS PROTEINS"/>
    <property type="match status" value="1"/>
</dbReference>
<evidence type="ECO:0000256" key="7">
    <source>
        <dbReference type="ARBA" id="ARBA00022679"/>
    </source>
</evidence>
<proteinExistence type="inferred from homology"/>
<evidence type="ECO:0000256" key="9">
    <source>
        <dbReference type="ARBA" id="ARBA00022842"/>
    </source>
</evidence>
<keyword evidence="7" id="KW-0808">Transferase</keyword>
<dbReference type="GO" id="GO:0046872">
    <property type="term" value="F:metal ion binding"/>
    <property type="evidence" value="ECO:0007669"/>
    <property type="project" value="UniProtKB-KW"/>
</dbReference>
<dbReference type="GO" id="GO:0004156">
    <property type="term" value="F:dihydropteroate synthase activity"/>
    <property type="evidence" value="ECO:0007669"/>
    <property type="project" value="UniProtKB-EC"/>
</dbReference>
<comment type="cofactor">
    <cofactor evidence="2">
        <name>Mg(2+)</name>
        <dbReference type="ChEBI" id="CHEBI:18420"/>
    </cofactor>
</comment>
<dbReference type="EC" id="2.5.1.15" evidence="5"/>
<keyword evidence="8" id="KW-0479">Metal-binding</keyword>
<reference evidence="14" key="1">
    <citation type="journal article" date="2019" name="Int. J. Syst. Evol. Microbiol.">
        <title>The Global Catalogue of Microorganisms (GCM) 10K type strain sequencing project: providing services to taxonomists for standard genome sequencing and annotation.</title>
        <authorList>
            <consortium name="The Broad Institute Genomics Platform"/>
            <consortium name="The Broad Institute Genome Sequencing Center for Infectious Disease"/>
            <person name="Wu L."/>
            <person name="Ma J."/>
        </authorList>
    </citation>
    <scope>NUCLEOTIDE SEQUENCE [LARGE SCALE GENOMIC DNA]</scope>
    <source>
        <strain evidence="14">KCTC 42083</strain>
    </source>
</reference>
<protein>
    <recommendedName>
        <fullName evidence="6">Dihydropteroate synthase</fullName>
        <ecNumber evidence="5">2.5.1.15</ecNumber>
    </recommendedName>
    <alternativeName>
        <fullName evidence="11">Dihydropteroate pyrophosphorylase</fullName>
    </alternativeName>
</protein>
<evidence type="ECO:0000256" key="5">
    <source>
        <dbReference type="ARBA" id="ARBA00012458"/>
    </source>
</evidence>
<dbReference type="PROSITE" id="PS50972">
    <property type="entry name" value="PTERIN_BINDING"/>
    <property type="match status" value="1"/>
</dbReference>
<organism evidence="13 14">
    <name type="scientific">Alcaligenes pakistanensis</name>
    <dbReference type="NCBI Taxonomy" id="1482717"/>
    <lineage>
        <taxon>Bacteria</taxon>
        <taxon>Pseudomonadati</taxon>
        <taxon>Pseudomonadota</taxon>
        <taxon>Betaproteobacteria</taxon>
        <taxon>Burkholderiales</taxon>
        <taxon>Alcaligenaceae</taxon>
        <taxon>Alcaligenes</taxon>
    </lineage>
</organism>
<comment type="caution">
    <text evidence="13">The sequence shown here is derived from an EMBL/GenBank/DDBJ whole genome shotgun (WGS) entry which is preliminary data.</text>
</comment>
<comment type="pathway">
    <text evidence="3">Cofactor biosynthesis; tetrahydrofolate biosynthesis; 7,8-dihydrofolate from 2-amino-4-hydroxy-6-hydroxymethyl-7,8-dihydropteridine diphosphate and 4-aminobenzoate: step 1/2.</text>
</comment>
<evidence type="ECO:0000256" key="8">
    <source>
        <dbReference type="ARBA" id="ARBA00022723"/>
    </source>
</evidence>
<evidence type="ECO:0000256" key="2">
    <source>
        <dbReference type="ARBA" id="ARBA00001946"/>
    </source>
</evidence>
<keyword evidence="14" id="KW-1185">Reference proteome</keyword>
<dbReference type="InterPro" id="IPR006390">
    <property type="entry name" value="DHP_synth_dom"/>
</dbReference>
<evidence type="ECO:0000256" key="11">
    <source>
        <dbReference type="ARBA" id="ARBA00030193"/>
    </source>
</evidence>
<dbReference type="EMBL" id="BMZN01000002">
    <property type="protein sequence ID" value="GHC45312.1"/>
    <property type="molecule type" value="Genomic_DNA"/>
</dbReference>
<sequence>MNYPEWSCGRFQFGLERPLVMGIVNVTPDSFYDGNTHNDLPRALDHARQLIAEGADILDIGGESTRPGAEPVSLEQELDRVIPLIEGLRDSGVALSVDTFKPDVMRACLDAGADMINDIYALRMPGAIEAVKDSNCGLCVMHMQGEPRTMQEQVHYDDVVVDVRHFLQQRCDAIVSAGIQSERIMLDPGFGFGKTAAHNYQLLRDLQQAAVPGYPWLIGLSRKSMIGHVTGKPASERLIGSLTAALACVARGAKIVRVHDVAATREALDVWNAVECGVSE</sequence>
<dbReference type="Proteomes" id="UP000608923">
    <property type="component" value="Unassembled WGS sequence"/>
</dbReference>
<evidence type="ECO:0000256" key="6">
    <source>
        <dbReference type="ARBA" id="ARBA00016919"/>
    </source>
</evidence>
<dbReference type="GO" id="GO:0046654">
    <property type="term" value="P:tetrahydrofolate biosynthetic process"/>
    <property type="evidence" value="ECO:0007669"/>
    <property type="project" value="TreeGrafter"/>
</dbReference>
<dbReference type="InterPro" id="IPR000489">
    <property type="entry name" value="Pterin-binding_dom"/>
</dbReference>
<dbReference type="FunFam" id="3.20.20.20:FF:000006">
    <property type="entry name" value="Dihydropteroate synthase"/>
    <property type="match status" value="1"/>
</dbReference>
<dbReference type="CDD" id="cd00739">
    <property type="entry name" value="DHPS"/>
    <property type="match status" value="1"/>
</dbReference>
<evidence type="ECO:0000259" key="12">
    <source>
        <dbReference type="PROSITE" id="PS50972"/>
    </source>
</evidence>
<dbReference type="RefSeq" id="WP_189391994.1">
    <property type="nucleotide sequence ID" value="NZ_BMZN01000002.1"/>
</dbReference>
<name>A0A8H9INE0_9BURK</name>
<dbReference type="InterPro" id="IPR011005">
    <property type="entry name" value="Dihydropteroate_synth-like_sf"/>
</dbReference>
<dbReference type="GO" id="GO:0046656">
    <property type="term" value="P:folic acid biosynthetic process"/>
    <property type="evidence" value="ECO:0007669"/>
    <property type="project" value="UniProtKB-KW"/>
</dbReference>
<dbReference type="Gene3D" id="3.20.20.20">
    <property type="entry name" value="Dihydropteroate synthase-like"/>
    <property type="match status" value="1"/>
</dbReference>
<dbReference type="PROSITE" id="PS00793">
    <property type="entry name" value="DHPS_2"/>
    <property type="match status" value="1"/>
</dbReference>
<comment type="similarity">
    <text evidence="4">Belongs to the DHPS family.</text>
</comment>
<dbReference type="NCBIfam" id="TIGR01496">
    <property type="entry name" value="DHPS"/>
    <property type="match status" value="1"/>
</dbReference>
<accession>A0A8H9INE0</accession>
<evidence type="ECO:0000256" key="10">
    <source>
        <dbReference type="ARBA" id="ARBA00022909"/>
    </source>
</evidence>
<evidence type="ECO:0000313" key="14">
    <source>
        <dbReference type="Proteomes" id="UP000608923"/>
    </source>
</evidence>
<dbReference type="SUPFAM" id="SSF51717">
    <property type="entry name" value="Dihydropteroate synthetase-like"/>
    <property type="match status" value="1"/>
</dbReference>
<dbReference type="InterPro" id="IPR045031">
    <property type="entry name" value="DHP_synth-like"/>
</dbReference>
<comment type="catalytic activity">
    <reaction evidence="1">
        <text>(7,8-dihydropterin-6-yl)methyl diphosphate + 4-aminobenzoate = 7,8-dihydropteroate + diphosphate</text>
        <dbReference type="Rhea" id="RHEA:19949"/>
        <dbReference type="ChEBI" id="CHEBI:17836"/>
        <dbReference type="ChEBI" id="CHEBI:17839"/>
        <dbReference type="ChEBI" id="CHEBI:33019"/>
        <dbReference type="ChEBI" id="CHEBI:72950"/>
        <dbReference type="EC" id="2.5.1.15"/>
    </reaction>
</comment>
<evidence type="ECO:0000256" key="4">
    <source>
        <dbReference type="ARBA" id="ARBA00009503"/>
    </source>
</evidence>
<feature type="domain" description="Pterin-binding" evidence="12">
    <location>
        <begin position="18"/>
        <end position="269"/>
    </location>
</feature>
<evidence type="ECO:0000256" key="1">
    <source>
        <dbReference type="ARBA" id="ARBA00000012"/>
    </source>
</evidence>
<dbReference type="PANTHER" id="PTHR20941:SF1">
    <property type="entry name" value="FOLIC ACID SYNTHESIS PROTEIN FOL1"/>
    <property type="match status" value="1"/>
</dbReference>
<keyword evidence="10" id="KW-0289">Folate biosynthesis</keyword>
<dbReference type="Pfam" id="PF00809">
    <property type="entry name" value="Pterin_bind"/>
    <property type="match status" value="1"/>
</dbReference>
<gene>
    <name evidence="13" type="primary">folP</name>
    <name evidence="13" type="ORF">GCM10010096_15860</name>
</gene>
<evidence type="ECO:0000256" key="3">
    <source>
        <dbReference type="ARBA" id="ARBA00004763"/>
    </source>
</evidence>
<keyword evidence="9" id="KW-0460">Magnesium</keyword>
<dbReference type="GO" id="GO:0005829">
    <property type="term" value="C:cytosol"/>
    <property type="evidence" value="ECO:0007669"/>
    <property type="project" value="TreeGrafter"/>
</dbReference>
<evidence type="ECO:0000313" key="13">
    <source>
        <dbReference type="EMBL" id="GHC45312.1"/>
    </source>
</evidence>